<dbReference type="InterPro" id="IPR050189">
    <property type="entry name" value="MFS_Efflux_Transporters"/>
</dbReference>
<dbReference type="PANTHER" id="PTHR43124:SF3">
    <property type="entry name" value="CHLORAMPHENICOL EFFLUX PUMP RV0191"/>
    <property type="match status" value="1"/>
</dbReference>
<dbReference type="InterPro" id="IPR011701">
    <property type="entry name" value="MFS"/>
</dbReference>
<dbReference type="SUPFAM" id="SSF103473">
    <property type="entry name" value="MFS general substrate transporter"/>
    <property type="match status" value="1"/>
</dbReference>
<evidence type="ECO:0000256" key="7">
    <source>
        <dbReference type="ARBA" id="ARBA00023136"/>
    </source>
</evidence>
<keyword evidence="3" id="KW-0813">Transport</keyword>
<keyword evidence="6 9" id="KW-1133">Transmembrane helix</keyword>
<feature type="region of interest" description="Disordered" evidence="8">
    <location>
        <begin position="406"/>
        <end position="446"/>
    </location>
</feature>
<evidence type="ECO:0000313" key="11">
    <source>
        <dbReference type="EMBL" id="MFC3762569.1"/>
    </source>
</evidence>
<evidence type="ECO:0000256" key="4">
    <source>
        <dbReference type="ARBA" id="ARBA00022475"/>
    </source>
</evidence>
<keyword evidence="5 9" id="KW-0812">Transmembrane</keyword>
<feature type="transmembrane region" description="Helical" evidence="9">
    <location>
        <begin position="286"/>
        <end position="311"/>
    </location>
</feature>
<evidence type="ECO:0000256" key="5">
    <source>
        <dbReference type="ARBA" id="ARBA00022692"/>
    </source>
</evidence>
<evidence type="ECO:0000256" key="1">
    <source>
        <dbReference type="ARBA" id="ARBA00004651"/>
    </source>
</evidence>
<dbReference type="PANTHER" id="PTHR43124">
    <property type="entry name" value="PURINE EFFLUX PUMP PBUE"/>
    <property type="match status" value="1"/>
</dbReference>
<evidence type="ECO:0000256" key="2">
    <source>
        <dbReference type="ARBA" id="ARBA00006236"/>
    </source>
</evidence>
<dbReference type="NCBIfam" id="TIGR00710">
    <property type="entry name" value="efflux_Bcr_CflA"/>
    <property type="match status" value="1"/>
</dbReference>
<dbReference type="InterPro" id="IPR036259">
    <property type="entry name" value="MFS_trans_sf"/>
</dbReference>
<dbReference type="RefSeq" id="WP_205118855.1">
    <property type="nucleotide sequence ID" value="NZ_JAFBCM010000001.1"/>
</dbReference>
<feature type="transmembrane region" description="Helical" evidence="9">
    <location>
        <begin position="144"/>
        <end position="164"/>
    </location>
</feature>
<dbReference type="InterPro" id="IPR004812">
    <property type="entry name" value="Efflux_drug-R_Bcr/CmlA"/>
</dbReference>
<comment type="similarity">
    <text evidence="2">Belongs to the major facilitator superfamily. Bcr/CmlA family.</text>
</comment>
<feature type="transmembrane region" description="Helical" evidence="9">
    <location>
        <begin position="317"/>
        <end position="338"/>
    </location>
</feature>
<organism evidence="11 12">
    <name type="scientific">Tenggerimyces flavus</name>
    <dbReference type="NCBI Taxonomy" id="1708749"/>
    <lineage>
        <taxon>Bacteria</taxon>
        <taxon>Bacillati</taxon>
        <taxon>Actinomycetota</taxon>
        <taxon>Actinomycetes</taxon>
        <taxon>Propionibacteriales</taxon>
        <taxon>Nocardioidaceae</taxon>
        <taxon>Tenggerimyces</taxon>
    </lineage>
</organism>
<feature type="transmembrane region" description="Helical" evidence="9">
    <location>
        <begin position="51"/>
        <end position="71"/>
    </location>
</feature>
<feature type="transmembrane region" description="Helical" evidence="9">
    <location>
        <begin position="111"/>
        <end position="132"/>
    </location>
</feature>
<dbReference type="InterPro" id="IPR005829">
    <property type="entry name" value="Sugar_transporter_CS"/>
</dbReference>
<dbReference type="EMBL" id="JBHRZH010000015">
    <property type="protein sequence ID" value="MFC3762569.1"/>
    <property type="molecule type" value="Genomic_DNA"/>
</dbReference>
<feature type="transmembrane region" description="Helical" evidence="9">
    <location>
        <begin position="258"/>
        <end position="279"/>
    </location>
</feature>
<comment type="caution">
    <text evidence="11">The sequence shown here is derived from an EMBL/GenBank/DDBJ whole genome shotgun (WGS) entry which is preliminary data.</text>
</comment>
<dbReference type="Gene3D" id="1.20.1720.10">
    <property type="entry name" value="Multidrug resistance protein D"/>
    <property type="match status" value="1"/>
</dbReference>
<keyword evidence="4" id="KW-1003">Cell membrane</keyword>
<evidence type="ECO:0000259" key="10">
    <source>
        <dbReference type="PROSITE" id="PS50850"/>
    </source>
</evidence>
<evidence type="ECO:0000256" key="8">
    <source>
        <dbReference type="SAM" id="MobiDB-lite"/>
    </source>
</evidence>
<reference evidence="12" key="1">
    <citation type="journal article" date="2019" name="Int. J. Syst. Evol. Microbiol.">
        <title>The Global Catalogue of Microorganisms (GCM) 10K type strain sequencing project: providing services to taxonomists for standard genome sequencing and annotation.</title>
        <authorList>
            <consortium name="The Broad Institute Genomics Platform"/>
            <consortium name="The Broad Institute Genome Sequencing Center for Infectious Disease"/>
            <person name="Wu L."/>
            <person name="Ma J."/>
        </authorList>
    </citation>
    <scope>NUCLEOTIDE SEQUENCE [LARGE SCALE GENOMIC DNA]</scope>
    <source>
        <strain evidence="12">CGMCC 4.7241</strain>
    </source>
</reference>
<dbReference type="PROSITE" id="PS00216">
    <property type="entry name" value="SUGAR_TRANSPORT_1"/>
    <property type="match status" value="1"/>
</dbReference>
<evidence type="ECO:0000256" key="9">
    <source>
        <dbReference type="SAM" id="Phobius"/>
    </source>
</evidence>
<comment type="subcellular location">
    <subcellularLocation>
        <location evidence="1">Cell membrane</location>
        <topology evidence="1">Multi-pass membrane protein</topology>
    </subcellularLocation>
</comment>
<dbReference type="Proteomes" id="UP001595699">
    <property type="component" value="Unassembled WGS sequence"/>
</dbReference>
<proteinExistence type="inferred from homology"/>
<feature type="transmembrane region" description="Helical" evidence="9">
    <location>
        <begin position="375"/>
        <end position="398"/>
    </location>
</feature>
<accession>A0ABV7YDZ2</accession>
<name>A0ABV7YDZ2_9ACTN</name>
<keyword evidence="12" id="KW-1185">Reference proteome</keyword>
<dbReference type="CDD" id="cd17320">
    <property type="entry name" value="MFS_MdfA_MDR_like"/>
    <property type="match status" value="1"/>
</dbReference>
<dbReference type="PROSITE" id="PS50850">
    <property type="entry name" value="MFS"/>
    <property type="match status" value="1"/>
</dbReference>
<evidence type="ECO:0000256" key="6">
    <source>
        <dbReference type="ARBA" id="ARBA00022989"/>
    </source>
</evidence>
<feature type="transmembrane region" description="Helical" evidence="9">
    <location>
        <begin position="170"/>
        <end position="190"/>
    </location>
</feature>
<gene>
    <name evidence="11" type="ORF">ACFOUW_17130</name>
</gene>
<sequence>MRTPAGASGVPQLSGLVLLLGSIIAIGPMSIDLYLPAFPGLITSLETTEPMVQLTLTACLVGLASGQAVIGPLSDAIGRRRPLLAGMALYALASVACALAPTVEILTAGRFIQGVAAAAGTVISQALVRDLVEGPYVARVLSRLLLVMGLAPILAPTLGGQLLLVTGWRGLFWLLAGFGVLMTVVVAVFVKETLPVERRHQGGVADALRSYRSLLRDRRYVGYAALSMLGFVAIFAYVSGSPFAYQEVHQLSPQLFGLMFGINSVGLVAASQLNARLVLTVSPFRILLHAVPFMALAAVALLITTATGWFGLAGLTVPLFVLISSVGLVLPNAGALALNRHPESAGAAAALVGTIQFVVGAFAGPLIGVMANGTAVPMAVVIAIGAFGAVAVAGLLVLGDRRRGPSVPAARHESADQNPLPVEPVPLPHQPDGENSTTRHEAGAAD</sequence>
<evidence type="ECO:0000256" key="3">
    <source>
        <dbReference type="ARBA" id="ARBA00022448"/>
    </source>
</evidence>
<dbReference type="InterPro" id="IPR020846">
    <property type="entry name" value="MFS_dom"/>
</dbReference>
<keyword evidence="7 9" id="KW-0472">Membrane</keyword>
<dbReference type="Pfam" id="PF07690">
    <property type="entry name" value="MFS_1"/>
    <property type="match status" value="1"/>
</dbReference>
<feature type="compositionally biased region" description="Basic and acidic residues" evidence="8">
    <location>
        <begin position="437"/>
        <end position="446"/>
    </location>
</feature>
<feature type="transmembrane region" description="Helical" evidence="9">
    <location>
        <begin position="345"/>
        <end position="369"/>
    </location>
</feature>
<feature type="transmembrane region" description="Helical" evidence="9">
    <location>
        <begin position="12"/>
        <end position="31"/>
    </location>
</feature>
<feature type="domain" description="Major facilitator superfamily (MFS) profile" evidence="10">
    <location>
        <begin position="16"/>
        <end position="403"/>
    </location>
</feature>
<feature type="transmembrane region" description="Helical" evidence="9">
    <location>
        <begin position="220"/>
        <end position="238"/>
    </location>
</feature>
<evidence type="ECO:0000313" key="12">
    <source>
        <dbReference type="Proteomes" id="UP001595699"/>
    </source>
</evidence>
<protein>
    <submittedName>
        <fullName evidence="11">Multidrug effflux MFS transporter</fullName>
    </submittedName>
</protein>
<feature type="transmembrane region" description="Helical" evidence="9">
    <location>
        <begin position="83"/>
        <end position="105"/>
    </location>
</feature>